<gene>
    <name evidence="2" type="ORF">CcaverHIS019_0300770</name>
</gene>
<accession>A0AA48L240</accession>
<dbReference type="RefSeq" id="XP_060455273.1">
    <property type="nucleotide sequence ID" value="XM_060598484.1"/>
</dbReference>
<keyword evidence="3" id="KW-1185">Reference proteome</keyword>
<feature type="domain" description="F-box" evidence="1">
    <location>
        <begin position="61"/>
        <end position="99"/>
    </location>
</feature>
<protein>
    <recommendedName>
        <fullName evidence="1">F-box domain-containing protein</fullName>
    </recommendedName>
</protein>
<dbReference type="Pfam" id="PF00646">
    <property type="entry name" value="F-box"/>
    <property type="match status" value="1"/>
</dbReference>
<dbReference type="EMBL" id="AP028214">
    <property type="protein sequence ID" value="BEI90007.1"/>
    <property type="molecule type" value="Genomic_DNA"/>
</dbReference>
<dbReference type="InterPro" id="IPR001810">
    <property type="entry name" value="F-box_dom"/>
</dbReference>
<dbReference type="Proteomes" id="UP001233271">
    <property type="component" value="Chromosome 3"/>
</dbReference>
<evidence type="ECO:0000313" key="3">
    <source>
        <dbReference type="Proteomes" id="UP001233271"/>
    </source>
</evidence>
<organism evidence="2 3">
    <name type="scientific">Cutaneotrichosporon cavernicola</name>
    <dbReference type="NCBI Taxonomy" id="279322"/>
    <lineage>
        <taxon>Eukaryota</taxon>
        <taxon>Fungi</taxon>
        <taxon>Dikarya</taxon>
        <taxon>Basidiomycota</taxon>
        <taxon>Agaricomycotina</taxon>
        <taxon>Tremellomycetes</taxon>
        <taxon>Trichosporonales</taxon>
        <taxon>Trichosporonaceae</taxon>
        <taxon>Cutaneotrichosporon</taxon>
    </lineage>
</organism>
<dbReference type="GeneID" id="85493878"/>
<evidence type="ECO:0000313" key="2">
    <source>
        <dbReference type="EMBL" id="BEI90007.1"/>
    </source>
</evidence>
<sequence length="665" mass="74504">MSSLPSLRRASFLDGKMDKLSLDDLTIRSFSFPSPPSILSLSPPRSTPLEPVTSKLDRTAFPHIFETVFKYAPYESLLVLRATCSELRDHVDEVLLHHIVVRAPASTSLIGRLLGTLTTPPSCVRSVLGRMPRTDWSLDGHLAEAVRVVDIDRADGPWNLAEVDELRRLPHVAVVRYRGSYLRNMDPDSGTLDPGGVLGSPGIIVRMHRTGHPVMVQYPRSDATIIACPVYYTTTTPLLWCSNSTGKSGVEGKTACAYLFQRVQDGALPAVDSIYAGHMVRSIAQAALRPGVLDVVLVEGEAWAKSWNEHAGTWNERQMRNSLRTVILDAAQDIAPRPRDRDKVAKVKRKLKFMSLEQYRSVLVPPTPPPSMIDCAAYPHIINSIFEYAPHGALVSLRATCRLWRDIADRRLVRHLALIKGYKAVSKMEGEHHHLPFDLATRPDLHHAIHCLDIEQEAEEWDWRQPCPILPFVAPAVIRNYGGITPFSVADFPRGRTLVQLAHDRFTHFGSGPSRWALHLCHSVERVVVHYATPPYGYKNRELLYCLTALSTEVREVVLLLDTEAGEADEIRLALGRTVSDRVTEPLRRVEARSPPFVLVANGDFPAWLAGEESLEDAVTKLVRADRCRWSEDEVRAVTRGAVSWETHEAYRTRVGAWAYELEWG</sequence>
<feature type="domain" description="F-box" evidence="1">
    <location>
        <begin position="378"/>
        <end position="417"/>
    </location>
</feature>
<dbReference type="KEGG" id="ccac:CcaHIS019_0300770"/>
<proteinExistence type="predicted"/>
<dbReference type="CDD" id="cd09917">
    <property type="entry name" value="F-box_SF"/>
    <property type="match status" value="1"/>
</dbReference>
<dbReference type="SMART" id="SM00256">
    <property type="entry name" value="FBOX"/>
    <property type="match status" value="2"/>
</dbReference>
<name>A0AA48L240_9TREE</name>
<evidence type="ECO:0000259" key="1">
    <source>
        <dbReference type="SMART" id="SM00256"/>
    </source>
</evidence>
<reference evidence="2" key="1">
    <citation type="journal article" date="2023" name="BMC Genomics">
        <title>Chromosome-level genome assemblies of Cutaneotrichosporon spp. (Trichosporonales, Basidiomycota) reveal imbalanced evolution between nucleotide sequences and chromosome synteny.</title>
        <authorList>
            <person name="Kobayashi Y."/>
            <person name="Kayamori A."/>
            <person name="Aoki K."/>
            <person name="Shiwa Y."/>
            <person name="Matsutani M."/>
            <person name="Fujita N."/>
            <person name="Sugita T."/>
            <person name="Iwasaki W."/>
            <person name="Tanaka N."/>
            <person name="Takashima M."/>
        </authorList>
    </citation>
    <scope>NUCLEOTIDE SEQUENCE</scope>
    <source>
        <strain evidence="2">HIS019</strain>
    </source>
</reference>
<dbReference type="AlphaFoldDB" id="A0AA48L240"/>